<keyword evidence="1" id="KW-1133">Transmembrane helix</keyword>
<keyword evidence="1" id="KW-0812">Transmembrane</keyword>
<reference evidence="2 3" key="1">
    <citation type="submission" date="2024-09" db="EMBL/GenBank/DDBJ databases">
        <authorList>
            <person name="Sun Q."/>
            <person name="Mori K."/>
        </authorList>
    </citation>
    <scope>NUCLEOTIDE SEQUENCE [LARGE SCALE GENOMIC DNA]</scope>
    <source>
        <strain evidence="2 3">NCAIM B.02529</strain>
    </source>
</reference>
<protein>
    <recommendedName>
        <fullName evidence="4">Mas-related G-protein coupled receptor member D</fullName>
    </recommendedName>
</protein>
<keyword evidence="1" id="KW-0472">Membrane</keyword>
<comment type="caution">
    <text evidence="2">The sequence shown here is derived from an EMBL/GenBank/DDBJ whole genome shotgun (WGS) entry which is preliminary data.</text>
</comment>
<evidence type="ECO:0000313" key="2">
    <source>
        <dbReference type="EMBL" id="MFC0523603.1"/>
    </source>
</evidence>
<name>A0ABV6LMW2_9BACI</name>
<keyword evidence="3" id="KW-1185">Reference proteome</keyword>
<dbReference type="Proteomes" id="UP001589836">
    <property type="component" value="Unassembled WGS sequence"/>
</dbReference>
<sequence>MEQIMFIIAIISLGLALILFIGNLLTNGLKGGVLHLKNKSTRWACGFLLLYVVTFSIFLFVAN</sequence>
<gene>
    <name evidence="2" type="ORF">ACFFGV_08390</name>
</gene>
<feature type="transmembrane region" description="Helical" evidence="1">
    <location>
        <begin position="41"/>
        <end position="62"/>
    </location>
</feature>
<feature type="transmembrane region" description="Helical" evidence="1">
    <location>
        <begin position="6"/>
        <end position="29"/>
    </location>
</feature>
<proteinExistence type="predicted"/>
<evidence type="ECO:0000313" key="3">
    <source>
        <dbReference type="Proteomes" id="UP001589836"/>
    </source>
</evidence>
<accession>A0ABV6LMW2</accession>
<evidence type="ECO:0008006" key="4">
    <source>
        <dbReference type="Google" id="ProtNLM"/>
    </source>
</evidence>
<dbReference type="EMBL" id="JBHLTP010000005">
    <property type="protein sequence ID" value="MFC0523603.1"/>
    <property type="molecule type" value="Genomic_DNA"/>
</dbReference>
<evidence type="ECO:0000256" key="1">
    <source>
        <dbReference type="SAM" id="Phobius"/>
    </source>
</evidence>
<organism evidence="2 3">
    <name type="scientific">Pontibacillus salicampi</name>
    <dbReference type="NCBI Taxonomy" id="1449801"/>
    <lineage>
        <taxon>Bacteria</taxon>
        <taxon>Bacillati</taxon>
        <taxon>Bacillota</taxon>
        <taxon>Bacilli</taxon>
        <taxon>Bacillales</taxon>
        <taxon>Bacillaceae</taxon>
        <taxon>Pontibacillus</taxon>
    </lineage>
</organism>
<dbReference type="RefSeq" id="WP_377346621.1">
    <property type="nucleotide sequence ID" value="NZ_JBHLTP010000005.1"/>
</dbReference>